<dbReference type="InterPro" id="IPR029058">
    <property type="entry name" value="AB_hydrolase_fold"/>
</dbReference>
<dbReference type="Gene3D" id="3.40.50.1820">
    <property type="entry name" value="alpha/beta hydrolase"/>
    <property type="match status" value="1"/>
</dbReference>
<dbReference type="Pfam" id="PF01764">
    <property type="entry name" value="Lipase_3"/>
    <property type="match status" value="1"/>
</dbReference>
<evidence type="ECO:0000256" key="1">
    <source>
        <dbReference type="SAM" id="SignalP"/>
    </source>
</evidence>
<evidence type="ECO:0000313" key="3">
    <source>
        <dbReference type="Proteomes" id="UP000035642"/>
    </source>
</evidence>
<organism evidence="3 4">
    <name type="scientific">Angiostrongylus cantonensis</name>
    <name type="common">Rat lungworm</name>
    <dbReference type="NCBI Taxonomy" id="6313"/>
    <lineage>
        <taxon>Eukaryota</taxon>
        <taxon>Metazoa</taxon>
        <taxon>Ecdysozoa</taxon>
        <taxon>Nematoda</taxon>
        <taxon>Chromadorea</taxon>
        <taxon>Rhabditida</taxon>
        <taxon>Rhabditina</taxon>
        <taxon>Rhabditomorpha</taxon>
        <taxon>Strongyloidea</taxon>
        <taxon>Metastrongylidae</taxon>
        <taxon>Angiostrongylus</taxon>
    </lineage>
</organism>
<reference evidence="4" key="2">
    <citation type="submission" date="2016-04" db="UniProtKB">
        <authorList>
            <consortium name="WormBaseParasite"/>
        </authorList>
    </citation>
    <scope>IDENTIFICATION</scope>
</reference>
<keyword evidence="3" id="KW-1185">Reference proteome</keyword>
<evidence type="ECO:0000313" key="4">
    <source>
        <dbReference type="WBParaSite" id="ACAC_0001150201-mRNA-1"/>
    </source>
</evidence>
<dbReference type="AlphaFoldDB" id="A0A0K0DJD0"/>
<dbReference type="PANTHER" id="PTHR45908:SF8">
    <property type="entry name" value="FUNGAL LIPASE-LIKE DOMAIN-CONTAINING PROTEIN"/>
    <property type="match status" value="1"/>
</dbReference>
<proteinExistence type="predicted"/>
<evidence type="ECO:0000259" key="2">
    <source>
        <dbReference type="Pfam" id="PF01764"/>
    </source>
</evidence>
<protein>
    <submittedName>
        <fullName evidence="4">Lipase_3 domain-containing protein</fullName>
    </submittedName>
</protein>
<dbReference type="SUPFAM" id="SSF53474">
    <property type="entry name" value="alpha/beta-Hydrolases"/>
    <property type="match status" value="1"/>
</dbReference>
<keyword evidence="1" id="KW-0732">Signal</keyword>
<dbReference type="Proteomes" id="UP000035642">
    <property type="component" value="Unassembled WGS sequence"/>
</dbReference>
<feature type="signal peptide" evidence="1">
    <location>
        <begin position="1"/>
        <end position="16"/>
    </location>
</feature>
<dbReference type="PANTHER" id="PTHR45908">
    <property type="entry name" value="PROTEIN CBG11750-RELATED"/>
    <property type="match status" value="1"/>
</dbReference>
<dbReference type="CDD" id="cd00519">
    <property type="entry name" value="Lipase_3"/>
    <property type="match status" value="1"/>
</dbReference>
<dbReference type="GO" id="GO:0006629">
    <property type="term" value="P:lipid metabolic process"/>
    <property type="evidence" value="ECO:0007669"/>
    <property type="project" value="InterPro"/>
</dbReference>
<dbReference type="STRING" id="6313.A0A0K0DJD0"/>
<feature type="chain" id="PRO_5007412780" evidence="1">
    <location>
        <begin position="17"/>
        <end position="282"/>
    </location>
</feature>
<feature type="domain" description="Fungal lipase-type" evidence="2">
    <location>
        <begin position="87"/>
        <end position="218"/>
    </location>
</feature>
<sequence length="282" mass="32082">MLCATFTFCLVIYTYAAPQYSDPFARNYMFPLSAAAYSDKPQRCISHLFLNATLIYAKNIVTVQCDGYQRDTCSGYTAVLHNEKAIVLSFRGTMRFTQLMEEIEKSVFVSWSSWLFGGKISQYFHDGFQKLWQGGMNEDFTALKTVYPSYEIWVTGHSLGGSVASLAASYLIGTNSSNTNEIKLVTFGQPRIGKDTFQLNYSFRVTHWRDIVPQIPLEQIGHYYHHNHEAFYKYNMTPDSVTVCLGSEDKMCSDGLWFTASITDHKQYFGKDVFDYGSNGCV</sequence>
<dbReference type="WBParaSite" id="ACAC_0001150201-mRNA-1">
    <property type="protein sequence ID" value="ACAC_0001150201-mRNA-1"/>
    <property type="gene ID" value="ACAC_0001150201"/>
</dbReference>
<dbReference type="InterPro" id="IPR002921">
    <property type="entry name" value="Fungal_lipase-type"/>
</dbReference>
<reference evidence="3" key="1">
    <citation type="submission" date="2012-09" db="EMBL/GenBank/DDBJ databases">
        <authorList>
            <person name="Martin A.A."/>
        </authorList>
    </citation>
    <scope>NUCLEOTIDE SEQUENCE</scope>
</reference>
<accession>A0A0K0DJD0</accession>
<name>A0A0K0DJD0_ANGCA</name>